<dbReference type="AlphaFoldDB" id="A0AAD7JBN4"/>
<feature type="compositionally biased region" description="Basic and acidic residues" evidence="1">
    <location>
        <begin position="270"/>
        <end position="279"/>
    </location>
</feature>
<keyword evidence="6" id="KW-1185">Reference proteome</keyword>
<feature type="region of interest" description="Disordered" evidence="1">
    <location>
        <begin position="555"/>
        <end position="577"/>
    </location>
</feature>
<evidence type="ECO:0000313" key="5">
    <source>
        <dbReference type="EMBL" id="KAJ7761221.1"/>
    </source>
</evidence>
<dbReference type="EMBL" id="JARJLG010000046">
    <property type="protein sequence ID" value="KAJ7761204.1"/>
    <property type="molecule type" value="Genomic_DNA"/>
</dbReference>
<feature type="compositionally biased region" description="Acidic residues" evidence="1">
    <location>
        <begin position="44"/>
        <end position="54"/>
    </location>
</feature>
<reference evidence="5" key="1">
    <citation type="submission" date="2023-03" db="EMBL/GenBank/DDBJ databases">
        <title>Massive genome expansion in bonnet fungi (Mycena s.s.) driven by repeated elements and novel gene families across ecological guilds.</title>
        <authorList>
            <consortium name="Lawrence Berkeley National Laboratory"/>
            <person name="Harder C.B."/>
            <person name="Miyauchi S."/>
            <person name="Viragh M."/>
            <person name="Kuo A."/>
            <person name="Thoen E."/>
            <person name="Andreopoulos B."/>
            <person name="Lu D."/>
            <person name="Skrede I."/>
            <person name="Drula E."/>
            <person name="Henrissat B."/>
            <person name="Morin E."/>
            <person name="Kohler A."/>
            <person name="Barry K."/>
            <person name="LaButti K."/>
            <person name="Morin E."/>
            <person name="Salamov A."/>
            <person name="Lipzen A."/>
            <person name="Mereny Z."/>
            <person name="Hegedus B."/>
            <person name="Baldrian P."/>
            <person name="Stursova M."/>
            <person name="Weitz H."/>
            <person name="Taylor A."/>
            <person name="Grigoriev I.V."/>
            <person name="Nagy L.G."/>
            <person name="Martin F."/>
            <person name="Kauserud H."/>
        </authorList>
    </citation>
    <scope>NUCLEOTIDE SEQUENCE</scope>
    <source>
        <strain evidence="5">CBHHK188m</strain>
    </source>
</reference>
<proteinExistence type="predicted"/>
<evidence type="ECO:0000256" key="1">
    <source>
        <dbReference type="SAM" id="MobiDB-lite"/>
    </source>
</evidence>
<protein>
    <recommendedName>
        <fullName evidence="2">DUF6532 domain-containing protein</fullName>
    </recommendedName>
</protein>
<feature type="compositionally biased region" description="Polar residues" evidence="1">
    <location>
        <begin position="1"/>
        <end position="14"/>
    </location>
</feature>
<gene>
    <name evidence="3" type="ORF">DFH07DRAFT_957275</name>
    <name evidence="4" type="ORF">DFH07DRAFT_957278</name>
    <name evidence="5" type="ORF">DFH07DRAFT_957292</name>
</gene>
<feature type="domain" description="DUF6532" evidence="2">
    <location>
        <begin position="316"/>
        <end position="506"/>
    </location>
</feature>
<dbReference type="InterPro" id="IPR045341">
    <property type="entry name" value="DUF6532"/>
</dbReference>
<dbReference type="Pfam" id="PF20149">
    <property type="entry name" value="DUF6532"/>
    <property type="match status" value="1"/>
</dbReference>
<accession>A0AAD7JBN4</accession>
<feature type="region of interest" description="Disordered" evidence="1">
    <location>
        <begin position="1"/>
        <end position="305"/>
    </location>
</feature>
<dbReference type="Proteomes" id="UP001215280">
    <property type="component" value="Unassembled WGS sequence"/>
</dbReference>
<evidence type="ECO:0000313" key="4">
    <source>
        <dbReference type="EMBL" id="KAJ7761204.1"/>
    </source>
</evidence>
<dbReference type="EMBL" id="JARJLG010000046">
    <property type="protein sequence ID" value="KAJ7761201.1"/>
    <property type="molecule type" value="Genomic_DNA"/>
</dbReference>
<feature type="compositionally biased region" description="Low complexity" evidence="1">
    <location>
        <begin position="182"/>
        <end position="198"/>
    </location>
</feature>
<evidence type="ECO:0000313" key="6">
    <source>
        <dbReference type="Proteomes" id="UP001215280"/>
    </source>
</evidence>
<feature type="compositionally biased region" description="Acidic residues" evidence="1">
    <location>
        <begin position="556"/>
        <end position="577"/>
    </location>
</feature>
<feature type="compositionally biased region" description="Basic residues" evidence="1">
    <location>
        <begin position="112"/>
        <end position="125"/>
    </location>
</feature>
<comment type="caution">
    <text evidence="5">The sequence shown here is derived from an EMBL/GenBank/DDBJ whole genome shotgun (WGS) entry which is preliminary data.</text>
</comment>
<name>A0AAD7JBN4_9AGAR</name>
<feature type="compositionally biased region" description="Basic and acidic residues" evidence="1">
    <location>
        <begin position="126"/>
        <end position="135"/>
    </location>
</feature>
<organism evidence="5 6">
    <name type="scientific">Mycena maculata</name>
    <dbReference type="NCBI Taxonomy" id="230809"/>
    <lineage>
        <taxon>Eukaryota</taxon>
        <taxon>Fungi</taxon>
        <taxon>Dikarya</taxon>
        <taxon>Basidiomycota</taxon>
        <taxon>Agaricomycotina</taxon>
        <taxon>Agaricomycetes</taxon>
        <taxon>Agaricomycetidae</taxon>
        <taxon>Agaricales</taxon>
        <taxon>Marasmiineae</taxon>
        <taxon>Mycenaceae</taxon>
        <taxon>Mycena</taxon>
    </lineage>
</organism>
<dbReference type="EMBL" id="JARJLG010000046">
    <property type="protein sequence ID" value="KAJ7761221.1"/>
    <property type="molecule type" value="Genomic_DNA"/>
</dbReference>
<feature type="compositionally biased region" description="Acidic residues" evidence="1">
    <location>
        <begin position="67"/>
        <end position="84"/>
    </location>
</feature>
<evidence type="ECO:0000259" key="2">
    <source>
        <dbReference type="Pfam" id="PF20149"/>
    </source>
</evidence>
<evidence type="ECO:0000313" key="3">
    <source>
        <dbReference type="EMBL" id="KAJ7761201.1"/>
    </source>
</evidence>
<feature type="compositionally biased region" description="Basic and acidic residues" evidence="1">
    <location>
        <begin position="203"/>
        <end position="212"/>
    </location>
</feature>
<sequence>MRPTTRGRSSTRQDTANKENLKNQVSHRQIAVATTAKKSKGQETFEDSDNDNDADNNYTPPRAVSADSEDDDDEDPEDDDDDNESPVRGRTRRVSEKQAQLLQEEQDALERKRAKAAKAIKAAKKKAGEVEEDTRGPINDEYFTSRTVESRPKTTKNLAQRNSRVPKPPKFPSTDWRVTDDAASARGHGHSHSSQVGGFDNDTQDHHLESPVRARQTFCDRSPSPERRPVRAPLRNINGGIVPERATLHLVQDTPPDHPCSFPRSTSPDAGEKRPRSPSDDSEDMRSTQSPRTSTSGRRPRARDFDDRTKEYISFAIDLYRCYLSAKLPFPEHLDEGQLVRRAWDAACAAMGERLTLTPTVSKLISNRGPHMRGELKTKVKAFAEVMYGFKAGNNKKTIAFNRKRAEDLKEGSTFAFKNIKEKKGLYKHPILQKTANVMWFANRRDEGVVHPEFFSPFPVTALALILTVVENTIDEYLTGIRTDVPFTANDYRSVYETHLKSLEEFREHTSKYLLLDKILLRMHNIGRFHSGAQPIAAVTTSALSKEVLDAALKEYEEDDETESDGENGEYSNADEQ</sequence>
<feature type="compositionally biased region" description="Low complexity" evidence="1">
    <location>
        <begin position="287"/>
        <end position="297"/>
    </location>
</feature>